<keyword evidence="2" id="KW-1185">Reference proteome</keyword>
<dbReference type="EMBL" id="BSNW01000016">
    <property type="protein sequence ID" value="GLQ69166.1"/>
    <property type="molecule type" value="Genomic_DNA"/>
</dbReference>
<comment type="caution">
    <text evidence="1">The sequence shown here is derived from an EMBL/GenBank/DDBJ whole genome shotgun (WGS) entry which is preliminary data.</text>
</comment>
<dbReference type="Proteomes" id="UP001156672">
    <property type="component" value="Unassembled WGS sequence"/>
</dbReference>
<reference evidence="2" key="1">
    <citation type="journal article" date="2019" name="Int. J. Syst. Evol. Microbiol.">
        <title>The Global Catalogue of Microorganisms (GCM) 10K type strain sequencing project: providing services to taxonomists for standard genome sequencing and annotation.</title>
        <authorList>
            <consortium name="The Broad Institute Genomics Platform"/>
            <consortium name="The Broad Institute Genome Sequencing Center for Infectious Disease"/>
            <person name="Wu L."/>
            <person name="Ma J."/>
        </authorList>
    </citation>
    <scope>NUCLEOTIDE SEQUENCE [LARGE SCALE GENOMIC DNA]</scope>
    <source>
        <strain evidence="2">NBRC 3250</strain>
    </source>
</reference>
<sequence>MTDQSNNWPDCIGEHAAGLAQPRNWAAACAATQARLGCDIGTHGRALLADMRGEVSPLIAECGAECQTIHNEMETSGGDGNASASLFDNCGTINTEGDLGLSGE</sequence>
<name>A0ABQ5X2U0_9PROT</name>
<gene>
    <name evidence="1" type="ORF">GCM10007866_16170</name>
</gene>
<evidence type="ECO:0000313" key="1">
    <source>
        <dbReference type="EMBL" id="GLQ69166.1"/>
    </source>
</evidence>
<proteinExistence type="predicted"/>
<evidence type="ECO:0000313" key="2">
    <source>
        <dbReference type="Proteomes" id="UP001156672"/>
    </source>
</evidence>
<protein>
    <submittedName>
        <fullName evidence="1">Uncharacterized protein</fullName>
    </submittedName>
</protein>
<accession>A0ABQ5X2U0</accession>
<organism evidence="1 2">
    <name type="scientific">Gluconobacter albidus</name>
    <dbReference type="NCBI Taxonomy" id="318683"/>
    <lineage>
        <taxon>Bacteria</taxon>
        <taxon>Pseudomonadati</taxon>
        <taxon>Pseudomonadota</taxon>
        <taxon>Alphaproteobacteria</taxon>
        <taxon>Acetobacterales</taxon>
        <taxon>Acetobacteraceae</taxon>
        <taxon>Gluconobacter</taxon>
    </lineage>
</organism>
<dbReference type="RefSeq" id="WP_145995616.1">
    <property type="nucleotide sequence ID" value="NZ_BEWL01000006.1"/>
</dbReference>